<dbReference type="EMBL" id="MU001504">
    <property type="protein sequence ID" value="KAF2442226.1"/>
    <property type="molecule type" value="Genomic_DNA"/>
</dbReference>
<evidence type="ECO:0000313" key="3">
    <source>
        <dbReference type="EMBL" id="KAF2442226.1"/>
    </source>
</evidence>
<keyword evidence="2" id="KW-0812">Transmembrane</keyword>
<feature type="compositionally biased region" description="Low complexity" evidence="1">
    <location>
        <begin position="242"/>
        <end position="252"/>
    </location>
</feature>
<reference evidence="3" key="1">
    <citation type="journal article" date="2020" name="Stud. Mycol.">
        <title>101 Dothideomycetes genomes: a test case for predicting lifestyles and emergence of pathogens.</title>
        <authorList>
            <person name="Haridas S."/>
            <person name="Albert R."/>
            <person name="Binder M."/>
            <person name="Bloem J."/>
            <person name="Labutti K."/>
            <person name="Salamov A."/>
            <person name="Andreopoulos B."/>
            <person name="Baker S."/>
            <person name="Barry K."/>
            <person name="Bills G."/>
            <person name="Bluhm B."/>
            <person name="Cannon C."/>
            <person name="Castanera R."/>
            <person name="Culley D."/>
            <person name="Daum C."/>
            <person name="Ezra D."/>
            <person name="Gonzalez J."/>
            <person name="Henrissat B."/>
            <person name="Kuo A."/>
            <person name="Liang C."/>
            <person name="Lipzen A."/>
            <person name="Lutzoni F."/>
            <person name="Magnuson J."/>
            <person name="Mondo S."/>
            <person name="Nolan M."/>
            <person name="Ohm R."/>
            <person name="Pangilinan J."/>
            <person name="Park H.-J."/>
            <person name="Ramirez L."/>
            <person name="Alfaro M."/>
            <person name="Sun H."/>
            <person name="Tritt A."/>
            <person name="Yoshinaga Y."/>
            <person name="Zwiers L.-H."/>
            <person name="Turgeon B."/>
            <person name="Goodwin S."/>
            <person name="Spatafora J."/>
            <person name="Crous P."/>
            <person name="Grigoriev I."/>
        </authorList>
    </citation>
    <scope>NUCLEOTIDE SEQUENCE</scope>
    <source>
        <strain evidence="3">CBS 690.94</strain>
    </source>
</reference>
<feature type="compositionally biased region" description="Basic and acidic residues" evidence="1">
    <location>
        <begin position="375"/>
        <end position="387"/>
    </location>
</feature>
<protein>
    <submittedName>
        <fullName evidence="3">Uncharacterized protein</fullName>
    </submittedName>
</protein>
<organism evidence="3 4">
    <name type="scientific">Karstenula rhodostoma CBS 690.94</name>
    <dbReference type="NCBI Taxonomy" id="1392251"/>
    <lineage>
        <taxon>Eukaryota</taxon>
        <taxon>Fungi</taxon>
        <taxon>Dikarya</taxon>
        <taxon>Ascomycota</taxon>
        <taxon>Pezizomycotina</taxon>
        <taxon>Dothideomycetes</taxon>
        <taxon>Pleosporomycetidae</taxon>
        <taxon>Pleosporales</taxon>
        <taxon>Massarineae</taxon>
        <taxon>Didymosphaeriaceae</taxon>
        <taxon>Karstenula</taxon>
    </lineage>
</organism>
<feature type="region of interest" description="Disordered" evidence="1">
    <location>
        <begin position="153"/>
        <end position="252"/>
    </location>
</feature>
<keyword evidence="2" id="KW-0472">Membrane</keyword>
<proteinExistence type="predicted"/>
<evidence type="ECO:0000313" key="4">
    <source>
        <dbReference type="Proteomes" id="UP000799764"/>
    </source>
</evidence>
<dbReference type="OrthoDB" id="4148662at2759"/>
<accession>A0A9P4PG02</accession>
<feature type="compositionally biased region" description="Low complexity" evidence="1">
    <location>
        <begin position="214"/>
        <end position="230"/>
    </location>
</feature>
<gene>
    <name evidence="3" type="ORF">P171DRAFT_64137</name>
</gene>
<name>A0A9P4PG02_9PLEO</name>
<keyword evidence="2" id="KW-1133">Transmembrane helix</keyword>
<feature type="transmembrane region" description="Helical" evidence="2">
    <location>
        <begin position="258"/>
        <end position="280"/>
    </location>
</feature>
<sequence length="412" mass="41190">MSDLDIFVSNGTCYTKAGEKLDKSFIPCGNSAFGFQTCCGAGDNCLADNACFGQHGDGYGSQLTYQAGCTDPDYKDKSCPDKKGIDQPWIALTRCDDDDSVWGACSQEGNPSTLQPGSFCSCTEVAKFTPSAFSDSPSLALFAVLPTGTGESIKFETGHVPTGDPTSDSSPAETGSASAGGSGTGGSDPSASQTGKGSATQGGSGNNATPSHTGAGLLSSGTSSGSDSLSTGGGSNNGGSNNGSSNDSSSGLASGAKIGIGVGVAVGLLLLIAIIAAILLRRRKRRRTHATAAAAEVEKGDRKDASPLAGAAAGRVSDATGADPRISDVTGATGATEKTNNISEADGKPLSGAAKPGVTELDSEAVMEVSGHTAHPWDRGAELDGRQLRKPSSPKELPGTLAGESPPSWVVR</sequence>
<dbReference type="AlphaFoldDB" id="A0A9P4PG02"/>
<keyword evidence="4" id="KW-1185">Reference proteome</keyword>
<feature type="region of interest" description="Disordered" evidence="1">
    <location>
        <begin position="291"/>
        <end position="412"/>
    </location>
</feature>
<evidence type="ECO:0000256" key="1">
    <source>
        <dbReference type="SAM" id="MobiDB-lite"/>
    </source>
</evidence>
<feature type="compositionally biased region" description="Gly residues" evidence="1">
    <location>
        <begin position="231"/>
        <end position="241"/>
    </location>
</feature>
<feature type="compositionally biased region" description="Basic and acidic residues" evidence="1">
    <location>
        <begin position="296"/>
        <end position="305"/>
    </location>
</feature>
<comment type="caution">
    <text evidence="3">The sequence shown here is derived from an EMBL/GenBank/DDBJ whole genome shotgun (WGS) entry which is preliminary data.</text>
</comment>
<evidence type="ECO:0000256" key="2">
    <source>
        <dbReference type="SAM" id="Phobius"/>
    </source>
</evidence>
<dbReference type="Proteomes" id="UP000799764">
    <property type="component" value="Unassembled WGS sequence"/>
</dbReference>